<feature type="domain" description="Glycosyltransferase subfamily 4-like N-terminal" evidence="2">
    <location>
        <begin position="29"/>
        <end position="189"/>
    </location>
</feature>
<evidence type="ECO:0000313" key="4">
    <source>
        <dbReference type="Proteomes" id="UP000034893"/>
    </source>
</evidence>
<dbReference type="EMBL" id="LBVP01000011">
    <property type="protein sequence ID" value="KKQ89577.1"/>
    <property type="molecule type" value="Genomic_DNA"/>
</dbReference>
<dbReference type="InterPro" id="IPR028098">
    <property type="entry name" value="Glyco_trans_4-like_N"/>
</dbReference>
<dbReference type="PANTHER" id="PTHR45947">
    <property type="entry name" value="SULFOQUINOVOSYL TRANSFERASE SQD2"/>
    <property type="match status" value="1"/>
</dbReference>
<dbReference type="CDD" id="cd03801">
    <property type="entry name" value="GT4_PimA-like"/>
    <property type="match status" value="1"/>
</dbReference>
<comment type="caution">
    <text evidence="3">The sequence shown here is derived from an EMBL/GenBank/DDBJ whole genome shotgun (WGS) entry which is preliminary data.</text>
</comment>
<dbReference type="Proteomes" id="UP000034893">
    <property type="component" value="Unassembled WGS sequence"/>
</dbReference>
<dbReference type="AlphaFoldDB" id="A0A0G0LEU4"/>
<name>A0A0G0LEU4_9BACT</name>
<dbReference type="SUPFAM" id="SSF53756">
    <property type="entry name" value="UDP-Glycosyltransferase/glycogen phosphorylase"/>
    <property type="match status" value="1"/>
</dbReference>
<dbReference type="GO" id="GO:0016757">
    <property type="term" value="F:glycosyltransferase activity"/>
    <property type="evidence" value="ECO:0007669"/>
    <property type="project" value="InterPro"/>
</dbReference>
<evidence type="ECO:0000313" key="3">
    <source>
        <dbReference type="EMBL" id="KKQ89577.1"/>
    </source>
</evidence>
<gene>
    <name evidence="3" type="ORF">UT12_C0011G0033</name>
</gene>
<dbReference type="InterPro" id="IPR001296">
    <property type="entry name" value="Glyco_trans_1"/>
</dbReference>
<evidence type="ECO:0000259" key="1">
    <source>
        <dbReference type="Pfam" id="PF00534"/>
    </source>
</evidence>
<accession>A0A0G0LEU4</accession>
<sequence>MEERLSTRPTPQNLKISLFCPYAIENANGGVQEHTKRLGQFLEEAGHQVVIVAPRYQDIEKGASNIIYIGTAEPVVHRQTTALIAKRPVWPQTVKDLFRIPPDICSFQEPEVSAPSMEALWFSPATNIVTFHATQEDSFRYRLYGFIASRLYARKVDGCIAVSETNRNFIQKYFPKDYRIIPNGVDTSRFNPDITPIPEYLDDKLTILFVGRLEGRKGLTYLLKAFALLKSLRTNVKLVIVGSGPEAGNLKLQVADQNIPDVHFVGKVPAEDLPHYYALADIFCSPATHDESFGIVNLEAMATAIPVIAGDNPGYRELITHCENGFLVTPQNTQEFANYLKMLLQFPNVRREMGKINRQKALLYDWNKIGQQILDYYLEILKRKRLID</sequence>
<dbReference type="InterPro" id="IPR050194">
    <property type="entry name" value="Glycosyltransferase_grp1"/>
</dbReference>
<reference evidence="3 4" key="1">
    <citation type="journal article" date="2015" name="Nature">
        <title>rRNA introns, odd ribosomes, and small enigmatic genomes across a large radiation of phyla.</title>
        <authorList>
            <person name="Brown C.T."/>
            <person name="Hug L.A."/>
            <person name="Thomas B.C."/>
            <person name="Sharon I."/>
            <person name="Castelle C.J."/>
            <person name="Singh A."/>
            <person name="Wilkins M.J."/>
            <person name="Williams K.H."/>
            <person name="Banfield J.F."/>
        </authorList>
    </citation>
    <scope>NUCLEOTIDE SEQUENCE [LARGE SCALE GENOMIC DNA]</scope>
</reference>
<feature type="domain" description="Glycosyl transferase family 1" evidence="1">
    <location>
        <begin position="202"/>
        <end position="359"/>
    </location>
</feature>
<dbReference type="PANTHER" id="PTHR45947:SF3">
    <property type="entry name" value="SULFOQUINOVOSYL TRANSFERASE SQD2"/>
    <property type="match status" value="1"/>
</dbReference>
<protein>
    <submittedName>
        <fullName evidence="3">Glycosyl transferase, group 1 family protein</fullName>
    </submittedName>
</protein>
<proteinExistence type="predicted"/>
<evidence type="ECO:0000259" key="2">
    <source>
        <dbReference type="Pfam" id="PF13439"/>
    </source>
</evidence>
<dbReference type="Gene3D" id="3.40.50.2000">
    <property type="entry name" value="Glycogen Phosphorylase B"/>
    <property type="match status" value="2"/>
</dbReference>
<dbReference type="Pfam" id="PF00534">
    <property type="entry name" value="Glycos_transf_1"/>
    <property type="match status" value="1"/>
</dbReference>
<dbReference type="Pfam" id="PF13439">
    <property type="entry name" value="Glyco_transf_4"/>
    <property type="match status" value="1"/>
</dbReference>
<keyword evidence="3" id="KW-0808">Transferase</keyword>
<organism evidence="3 4">
    <name type="scientific">Candidatus Curtissbacteria bacterium GW2011_GWC2_38_9</name>
    <dbReference type="NCBI Taxonomy" id="1618414"/>
    <lineage>
        <taxon>Bacteria</taxon>
        <taxon>Candidatus Curtissiibacteriota</taxon>
    </lineage>
</organism>